<comment type="caution">
    <text evidence="1">The sequence shown here is derived from an EMBL/GenBank/DDBJ whole genome shotgun (WGS) entry which is preliminary data.</text>
</comment>
<dbReference type="AlphaFoldDB" id="A0A9P5NSC8"/>
<feature type="non-terminal residue" evidence="1">
    <location>
        <position position="53"/>
    </location>
</feature>
<sequence length="53" mass="6252">MFFQNLNLRPRHQIHLTPNLIVIVERSDVELFTIPCLSRLSERRPIFSCSKDA</sequence>
<dbReference type="EMBL" id="JADNYJ010000037">
    <property type="protein sequence ID" value="KAF8902244.1"/>
    <property type="molecule type" value="Genomic_DNA"/>
</dbReference>
<evidence type="ECO:0000313" key="1">
    <source>
        <dbReference type="EMBL" id="KAF8902244.1"/>
    </source>
</evidence>
<accession>A0A9P5NSC8</accession>
<evidence type="ECO:0000313" key="2">
    <source>
        <dbReference type="Proteomes" id="UP000724874"/>
    </source>
</evidence>
<reference evidence="1" key="1">
    <citation type="submission" date="2020-11" db="EMBL/GenBank/DDBJ databases">
        <authorList>
            <consortium name="DOE Joint Genome Institute"/>
            <person name="Ahrendt S."/>
            <person name="Riley R."/>
            <person name="Andreopoulos W."/>
            <person name="LaButti K."/>
            <person name="Pangilinan J."/>
            <person name="Ruiz-duenas F.J."/>
            <person name="Barrasa J.M."/>
            <person name="Sanchez-Garcia M."/>
            <person name="Camarero S."/>
            <person name="Miyauchi S."/>
            <person name="Serrano A."/>
            <person name="Linde D."/>
            <person name="Babiker R."/>
            <person name="Drula E."/>
            <person name="Ayuso-Fernandez I."/>
            <person name="Pacheco R."/>
            <person name="Padilla G."/>
            <person name="Ferreira P."/>
            <person name="Barriuso J."/>
            <person name="Kellner H."/>
            <person name="Castanera R."/>
            <person name="Alfaro M."/>
            <person name="Ramirez L."/>
            <person name="Pisabarro A.G."/>
            <person name="Kuo A."/>
            <person name="Tritt A."/>
            <person name="Lipzen A."/>
            <person name="He G."/>
            <person name="Yan M."/>
            <person name="Ng V."/>
            <person name="Cullen D."/>
            <person name="Martin F."/>
            <person name="Rosso M.-N."/>
            <person name="Henrissat B."/>
            <person name="Hibbett D."/>
            <person name="Martinez A.T."/>
            <person name="Grigoriev I.V."/>
        </authorList>
    </citation>
    <scope>NUCLEOTIDE SEQUENCE</scope>
    <source>
        <strain evidence="1">AH 44721</strain>
    </source>
</reference>
<dbReference type="Proteomes" id="UP000724874">
    <property type="component" value="Unassembled WGS sequence"/>
</dbReference>
<keyword evidence="2" id="KW-1185">Reference proteome</keyword>
<organism evidence="1 2">
    <name type="scientific">Gymnopilus junonius</name>
    <name type="common">Spectacular rustgill mushroom</name>
    <name type="synonym">Gymnopilus spectabilis subsp. junonius</name>
    <dbReference type="NCBI Taxonomy" id="109634"/>
    <lineage>
        <taxon>Eukaryota</taxon>
        <taxon>Fungi</taxon>
        <taxon>Dikarya</taxon>
        <taxon>Basidiomycota</taxon>
        <taxon>Agaricomycotina</taxon>
        <taxon>Agaricomycetes</taxon>
        <taxon>Agaricomycetidae</taxon>
        <taxon>Agaricales</taxon>
        <taxon>Agaricineae</taxon>
        <taxon>Hymenogastraceae</taxon>
        <taxon>Gymnopilus</taxon>
    </lineage>
</organism>
<name>A0A9P5NSC8_GYMJU</name>
<protein>
    <submittedName>
        <fullName evidence="1">Uncharacterized protein</fullName>
    </submittedName>
</protein>
<proteinExistence type="predicted"/>
<gene>
    <name evidence="1" type="ORF">CPB84DRAFT_1776283</name>
</gene>